<dbReference type="Proteomes" id="UP000185221">
    <property type="component" value="Unassembled WGS sequence"/>
</dbReference>
<protein>
    <submittedName>
        <fullName evidence="2">Uncharacterized protein</fullName>
    </submittedName>
</protein>
<evidence type="ECO:0000313" key="2">
    <source>
        <dbReference type="EMBL" id="SIN68146.1"/>
    </source>
</evidence>
<feature type="signal peptide" evidence="1">
    <location>
        <begin position="1"/>
        <end position="19"/>
    </location>
</feature>
<sequence>MKKSVLFLFGLILSMAVYAQTPPVKIVFDVTSGEEGVHQSAMRHISVMANQYPDSEFEMVVYSSALDMVLKDKSSVSKELEELAKKENVTFKVCQMSLDRYKLPTSSLIPGVGTVPDGILEIIKKQQEGWGYIKESK</sequence>
<dbReference type="InterPro" id="IPR003787">
    <property type="entry name" value="Sulphur_relay_DsrE/F-like"/>
</dbReference>
<dbReference type="OrthoDB" id="678766at2"/>
<accession>A0A1N6DBU5</accession>
<keyword evidence="1" id="KW-0732">Signal</keyword>
<dbReference type="AlphaFoldDB" id="A0A1N6DBU5"/>
<dbReference type="Gene3D" id="3.40.1260.10">
    <property type="entry name" value="DsrEFH-like"/>
    <property type="match status" value="1"/>
</dbReference>
<evidence type="ECO:0000256" key="1">
    <source>
        <dbReference type="SAM" id="SignalP"/>
    </source>
</evidence>
<keyword evidence="3" id="KW-1185">Reference proteome</keyword>
<feature type="chain" id="PRO_5012794338" evidence="1">
    <location>
        <begin position="20"/>
        <end position="137"/>
    </location>
</feature>
<organism evidence="2 3">
    <name type="scientific">Algoriphagus halophilus</name>
    <dbReference type="NCBI Taxonomy" id="226505"/>
    <lineage>
        <taxon>Bacteria</taxon>
        <taxon>Pseudomonadati</taxon>
        <taxon>Bacteroidota</taxon>
        <taxon>Cytophagia</taxon>
        <taxon>Cytophagales</taxon>
        <taxon>Cyclobacteriaceae</taxon>
        <taxon>Algoriphagus</taxon>
    </lineage>
</organism>
<name>A0A1N6DBU5_9BACT</name>
<reference evidence="3" key="1">
    <citation type="submission" date="2016-11" db="EMBL/GenBank/DDBJ databases">
        <authorList>
            <person name="Varghese N."/>
            <person name="Submissions S."/>
        </authorList>
    </citation>
    <scope>NUCLEOTIDE SEQUENCE [LARGE SCALE GENOMIC DNA]</scope>
    <source>
        <strain evidence="3">DSM 15292</strain>
    </source>
</reference>
<dbReference type="Pfam" id="PF02635">
    <property type="entry name" value="DsrE"/>
    <property type="match status" value="1"/>
</dbReference>
<dbReference type="PANTHER" id="PTHR37691">
    <property type="entry name" value="BLR3518 PROTEIN"/>
    <property type="match status" value="1"/>
</dbReference>
<dbReference type="EMBL" id="FSRC01000001">
    <property type="protein sequence ID" value="SIN68146.1"/>
    <property type="molecule type" value="Genomic_DNA"/>
</dbReference>
<dbReference type="SUPFAM" id="SSF75169">
    <property type="entry name" value="DsrEFH-like"/>
    <property type="match status" value="1"/>
</dbReference>
<dbReference type="InterPro" id="IPR027396">
    <property type="entry name" value="DsrEFH-like"/>
</dbReference>
<dbReference type="STRING" id="226505.SAMN05444394_0656"/>
<proteinExistence type="predicted"/>
<dbReference type="PANTHER" id="PTHR37691:SF1">
    <property type="entry name" value="BLR3518 PROTEIN"/>
    <property type="match status" value="1"/>
</dbReference>
<evidence type="ECO:0000313" key="3">
    <source>
        <dbReference type="Proteomes" id="UP000185221"/>
    </source>
</evidence>
<gene>
    <name evidence="2" type="ORF">SAMN05444394_0656</name>
</gene>